<feature type="transmembrane region" description="Helical" evidence="1">
    <location>
        <begin position="78"/>
        <end position="99"/>
    </location>
</feature>
<dbReference type="EMBL" id="FXTH01000010">
    <property type="protein sequence ID" value="SMO70767.1"/>
    <property type="molecule type" value="Genomic_DNA"/>
</dbReference>
<dbReference type="Pfam" id="PF04773">
    <property type="entry name" value="FecR"/>
    <property type="match status" value="1"/>
</dbReference>
<evidence type="ECO:0000313" key="5">
    <source>
        <dbReference type="Proteomes" id="UP000317593"/>
    </source>
</evidence>
<evidence type="ECO:0000259" key="3">
    <source>
        <dbReference type="Pfam" id="PF16344"/>
    </source>
</evidence>
<dbReference type="PANTHER" id="PTHR30273:SF2">
    <property type="entry name" value="PROTEIN FECR"/>
    <property type="match status" value="1"/>
</dbReference>
<dbReference type="AlphaFoldDB" id="A0A521DGB3"/>
<dbReference type="Pfam" id="PF16344">
    <property type="entry name" value="FecR_C"/>
    <property type="match status" value="1"/>
</dbReference>
<gene>
    <name evidence="4" type="ORF">SAMN06265218_11060</name>
</gene>
<keyword evidence="1" id="KW-1133">Transmembrane helix</keyword>
<evidence type="ECO:0000256" key="1">
    <source>
        <dbReference type="SAM" id="Phobius"/>
    </source>
</evidence>
<keyword evidence="5" id="KW-1185">Reference proteome</keyword>
<feature type="domain" description="Protein FecR C-terminal" evidence="3">
    <location>
        <begin position="258"/>
        <end position="324"/>
    </location>
</feature>
<dbReference type="PANTHER" id="PTHR30273">
    <property type="entry name" value="PERIPLASMIC SIGNAL SENSOR AND SIGMA FACTOR ACTIVATOR FECR-RELATED"/>
    <property type="match status" value="1"/>
</dbReference>
<reference evidence="4 5" key="1">
    <citation type="submission" date="2017-05" db="EMBL/GenBank/DDBJ databases">
        <authorList>
            <person name="Varghese N."/>
            <person name="Submissions S."/>
        </authorList>
    </citation>
    <scope>NUCLEOTIDE SEQUENCE [LARGE SCALE GENOMIC DNA]</scope>
    <source>
        <strain evidence="4 5">DSM 21194</strain>
    </source>
</reference>
<keyword evidence="1" id="KW-0472">Membrane</keyword>
<name>A0A521DGB3_9BACT</name>
<evidence type="ECO:0000259" key="2">
    <source>
        <dbReference type="Pfam" id="PF04773"/>
    </source>
</evidence>
<dbReference type="InterPro" id="IPR012373">
    <property type="entry name" value="Ferrdict_sens_TM"/>
</dbReference>
<protein>
    <submittedName>
        <fullName evidence="4">FecR family protein</fullName>
    </submittedName>
</protein>
<dbReference type="InterPro" id="IPR006860">
    <property type="entry name" value="FecR"/>
</dbReference>
<organism evidence="4 5">
    <name type="scientific">Fodinibius sediminis</name>
    <dbReference type="NCBI Taxonomy" id="1214077"/>
    <lineage>
        <taxon>Bacteria</taxon>
        <taxon>Pseudomonadati</taxon>
        <taxon>Balneolota</taxon>
        <taxon>Balneolia</taxon>
        <taxon>Balneolales</taxon>
        <taxon>Balneolaceae</taxon>
        <taxon>Fodinibius</taxon>
    </lineage>
</organism>
<evidence type="ECO:0000313" key="4">
    <source>
        <dbReference type="EMBL" id="SMO70767.1"/>
    </source>
</evidence>
<feature type="domain" description="FecR protein" evidence="2">
    <location>
        <begin position="116"/>
        <end position="210"/>
    </location>
</feature>
<keyword evidence="1" id="KW-0812">Transmembrane</keyword>
<accession>A0A521DGB3</accession>
<dbReference type="Proteomes" id="UP000317593">
    <property type="component" value="Unassembled WGS sequence"/>
</dbReference>
<dbReference type="OrthoDB" id="1099916at2"/>
<sequence>MDRRLLNRYFRDECSEAELDKVLDWFQTEEGQAFLKQDMERQLTKDDELSIYPDVETEKVFNRIQLSKKKEYKKHRWVGGRVASILLLVAVLSSLLYWGGITTAEGDENTEPVYTTYVTESDQQKVLTLTDGTRIRLNEDAKLIVPEAFKSERREVELEGEAYFDVISNKKRPFLIRMEGAVVEVLGTKFNVKADTNSNSVEVAVLEGKVALKSGDTDNAASALLTHNNFGVLRFTDSQITIENTNAKNYVSWFKNRLKFSGEPLGQVSRQLERLYGIKVVFKSNKLKDLQLTAEMEKVDLEEVIKTIANTFDIRFRMKGDYIVWME</sequence>
<dbReference type="GO" id="GO:0016989">
    <property type="term" value="F:sigma factor antagonist activity"/>
    <property type="evidence" value="ECO:0007669"/>
    <property type="project" value="TreeGrafter"/>
</dbReference>
<dbReference type="Gene3D" id="3.55.50.30">
    <property type="match status" value="1"/>
</dbReference>
<dbReference type="Gene3D" id="2.60.120.1440">
    <property type="match status" value="1"/>
</dbReference>
<dbReference type="PIRSF" id="PIRSF018266">
    <property type="entry name" value="FecR"/>
    <property type="match status" value="1"/>
</dbReference>
<dbReference type="InterPro" id="IPR032508">
    <property type="entry name" value="FecR_C"/>
</dbReference>
<proteinExistence type="predicted"/>